<evidence type="ECO:0000256" key="7">
    <source>
        <dbReference type="HAMAP-Rule" id="MF_00536"/>
    </source>
</evidence>
<keyword evidence="6 7" id="KW-0664">Pyridoxine biosynthesis</keyword>
<evidence type="ECO:0000256" key="2">
    <source>
        <dbReference type="ARBA" id="ARBA00022723"/>
    </source>
</evidence>
<dbReference type="GO" id="GO:0042823">
    <property type="term" value="P:pyridoxal phosphate biosynthetic process"/>
    <property type="evidence" value="ECO:0007669"/>
    <property type="project" value="UniProtKB-UniRule"/>
</dbReference>
<dbReference type="NCBIfam" id="NF003699">
    <property type="entry name" value="PRK05312.1"/>
    <property type="match status" value="1"/>
</dbReference>
<keyword evidence="4 7" id="KW-0560">Oxidoreductase</keyword>
<comment type="cofactor">
    <cofactor evidence="7">
        <name>Zn(2+)</name>
        <dbReference type="ChEBI" id="CHEBI:29105"/>
    </cofactor>
    <cofactor evidence="7">
        <name>Mg(2+)</name>
        <dbReference type="ChEBI" id="CHEBI:18420"/>
    </cofactor>
    <cofactor evidence="7">
        <name>Co(2+)</name>
        <dbReference type="ChEBI" id="CHEBI:48828"/>
    </cofactor>
    <text evidence="7">Binds 1 divalent metal cation per subunit. Can use ions such as Zn(2+), Mg(2+) or Co(2+).</text>
</comment>
<comment type="miscellaneous">
    <text evidence="7">The active site is located at the dimer interface.</text>
</comment>
<keyword evidence="7" id="KW-0460">Magnesium</keyword>
<dbReference type="NCBIfam" id="TIGR00557">
    <property type="entry name" value="pdxA"/>
    <property type="match status" value="1"/>
</dbReference>
<keyword evidence="1 7" id="KW-0963">Cytoplasm</keyword>
<feature type="binding site" evidence="7">
    <location>
        <position position="272"/>
    </location>
    <ligand>
        <name>substrate</name>
    </ligand>
</feature>
<dbReference type="UniPathway" id="UPA00244">
    <property type="reaction ID" value="UER00312"/>
</dbReference>
<dbReference type="AlphaFoldDB" id="A0A7G5IJP0"/>
<dbReference type="Proteomes" id="UP000515292">
    <property type="component" value="Chromosome"/>
</dbReference>
<keyword evidence="2 7" id="KW-0479">Metal-binding</keyword>
<dbReference type="RefSeq" id="WP_182297405.1">
    <property type="nucleotide sequence ID" value="NZ_CP059851.1"/>
</dbReference>
<dbReference type="PANTHER" id="PTHR30004">
    <property type="entry name" value="4-HYDROXYTHREONINE-4-PHOSPHATE DEHYDROGENASE"/>
    <property type="match status" value="1"/>
</dbReference>
<dbReference type="Pfam" id="PF04166">
    <property type="entry name" value="PdxA"/>
    <property type="match status" value="1"/>
</dbReference>
<keyword evidence="7" id="KW-0170">Cobalt</keyword>
<dbReference type="GO" id="GO:0050897">
    <property type="term" value="F:cobalt ion binding"/>
    <property type="evidence" value="ECO:0007669"/>
    <property type="project" value="UniProtKB-UniRule"/>
</dbReference>
<evidence type="ECO:0000313" key="8">
    <source>
        <dbReference type="EMBL" id="QMW23582.1"/>
    </source>
</evidence>
<dbReference type="InterPro" id="IPR005255">
    <property type="entry name" value="PdxA_fam"/>
</dbReference>
<dbReference type="GO" id="GO:0008615">
    <property type="term" value="P:pyridoxine biosynthetic process"/>
    <property type="evidence" value="ECO:0007669"/>
    <property type="project" value="UniProtKB-UniRule"/>
</dbReference>
<evidence type="ECO:0000256" key="3">
    <source>
        <dbReference type="ARBA" id="ARBA00022857"/>
    </source>
</evidence>
<feature type="binding site" evidence="7">
    <location>
        <position position="290"/>
    </location>
    <ligand>
        <name>substrate</name>
    </ligand>
</feature>
<dbReference type="HAMAP" id="MF_00536">
    <property type="entry name" value="PdxA"/>
    <property type="match status" value="1"/>
</dbReference>
<comment type="similarity">
    <text evidence="7">Belongs to the PdxA family.</text>
</comment>
<name>A0A7G5IJP0_9SPHN</name>
<feature type="binding site" evidence="7">
    <location>
        <position position="209"/>
    </location>
    <ligand>
        <name>a divalent metal cation</name>
        <dbReference type="ChEBI" id="CHEBI:60240"/>
        <note>ligand shared between dimeric partners</note>
    </ligand>
</feature>
<accession>A0A7G5IJP0</accession>
<comment type="subunit">
    <text evidence="7">Homodimer.</text>
</comment>
<dbReference type="GO" id="GO:0008270">
    <property type="term" value="F:zinc ion binding"/>
    <property type="evidence" value="ECO:0007669"/>
    <property type="project" value="UniProtKB-UniRule"/>
</dbReference>
<dbReference type="KEGG" id="sand:H3309_03545"/>
<keyword evidence="5 7" id="KW-0520">NAD</keyword>
<dbReference type="GO" id="GO:0051287">
    <property type="term" value="F:NAD binding"/>
    <property type="evidence" value="ECO:0007669"/>
    <property type="project" value="InterPro"/>
</dbReference>
<evidence type="ECO:0000313" key="9">
    <source>
        <dbReference type="Proteomes" id="UP000515292"/>
    </source>
</evidence>
<comment type="function">
    <text evidence="7">Catalyzes the NAD(P)-dependent oxidation of 4-(phosphooxy)-L-threonine (HTP) into 2-amino-3-oxo-4-(phosphooxy)butyric acid which spontaneously decarboxylates to form 3-amino-2-oxopropyl phosphate (AHAP).</text>
</comment>
<dbReference type="EC" id="1.1.1.262" evidence="7"/>
<comment type="caution">
    <text evidence="7">Lacks conserved residue(s) required for the propagation of feature annotation.</text>
</comment>
<evidence type="ECO:0000256" key="1">
    <source>
        <dbReference type="ARBA" id="ARBA00022490"/>
    </source>
</evidence>
<feature type="binding site" evidence="7">
    <location>
        <position position="264"/>
    </location>
    <ligand>
        <name>a divalent metal cation</name>
        <dbReference type="ChEBI" id="CHEBI:60240"/>
        <note>ligand shared between dimeric partners</note>
    </ligand>
</feature>
<dbReference type="GO" id="GO:0000287">
    <property type="term" value="F:magnesium ion binding"/>
    <property type="evidence" value="ECO:0007669"/>
    <property type="project" value="UniProtKB-UniRule"/>
</dbReference>
<keyword evidence="3 7" id="KW-0521">NADP</keyword>
<protein>
    <recommendedName>
        <fullName evidence="7">4-hydroxythreonine-4-phosphate dehydrogenase</fullName>
        <ecNumber evidence="7">1.1.1.262</ecNumber>
    </recommendedName>
    <alternativeName>
        <fullName evidence="7">4-(phosphohydroxy)-L-threonine dehydrogenase</fullName>
    </alternativeName>
</protein>
<reference evidence="8 9" key="1">
    <citation type="submission" date="2020-07" db="EMBL/GenBank/DDBJ databases">
        <title>Complete genome sequence for Sandaracinobacter sp. M6.</title>
        <authorList>
            <person name="Tang Y."/>
            <person name="Liu Q."/>
            <person name="Guo Z."/>
            <person name="Lei P."/>
            <person name="Huang B."/>
        </authorList>
    </citation>
    <scope>NUCLEOTIDE SEQUENCE [LARGE SCALE GENOMIC DNA]</scope>
    <source>
        <strain evidence="8 9">M6</strain>
    </source>
</reference>
<dbReference type="GO" id="GO:0005737">
    <property type="term" value="C:cytoplasm"/>
    <property type="evidence" value="ECO:0007669"/>
    <property type="project" value="UniProtKB-SubCell"/>
</dbReference>
<sequence>MSGALAVSLGDPAGVGPEIVAKAWALREAYGLPPFFAIGDRRSLSAVSNVPVESIAHPADATDMFAAALPLLQVDDPGDIVPGEPNLAGARCALDSVELAVGLARSGAAAALVTGPVAKAQLYAIGFVHPGQTEFIAERCGVADGNVAMMLAGPGLRTVPVTIHRALADVPTALTVELIVSRARATVRGLQRDFGIAEPRLAVAGLNPHAGEGGAIGREEIEVIAPAIATLMAEGINAWGPLAPDTMFHAGVRETYDAAICMYHDQALIPLKTLYFDEGVNVSLGLPIIRTAPDHGTAFNIAGQGKANPRAMIAAIALAGQCVRNRG</sequence>
<dbReference type="EMBL" id="CP059851">
    <property type="protein sequence ID" value="QMW23582.1"/>
    <property type="molecule type" value="Genomic_DNA"/>
</dbReference>
<feature type="binding site" evidence="7">
    <location>
        <position position="281"/>
    </location>
    <ligand>
        <name>substrate</name>
    </ligand>
</feature>
<comment type="subcellular location">
    <subcellularLocation>
        <location evidence="7">Cytoplasm</location>
    </subcellularLocation>
</comment>
<comment type="pathway">
    <text evidence="7">Cofactor biosynthesis; pyridoxine 5'-phosphate biosynthesis; pyridoxine 5'-phosphate from D-erythrose 4-phosphate: step 4/5.</text>
</comment>
<keyword evidence="9" id="KW-1185">Reference proteome</keyword>
<evidence type="ECO:0000256" key="4">
    <source>
        <dbReference type="ARBA" id="ARBA00023002"/>
    </source>
</evidence>
<dbReference type="SUPFAM" id="SSF53659">
    <property type="entry name" value="Isocitrate/Isopropylmalate dehydrogenase-like"/>
    <property type="match status" value="1"/>
</dbReference>
<proteinExistence type="inferred from homology"/>
<comment type="catalytic activity">
    <reaction evidence="7">
        <text>4-(phosphooxy)-L-threonine + NAD(+) = 3-amino-2-oxopropyl phosphate + CO2 + NADH</text>
        <dbReference type="Rhea" id="RHEA:32275"/>
        <dbReference type="ChEBI" id="CHEBI:16526"/>
        <dbReference type="ChEBI" id="CHEBI:57279"/>
        <dbReference type="ChEBI" id="CHEBI:57540"/>
        <dbReference type="ChEBI" id="CHEBI:57945"/>
        <dbReference type="ChEBI" id="CHEBI:58452"/>
        <dbReference type="EC" id="1.1.1.262"/>
    </reaction>
</comment>
<evidence type="ECO:0000256" key="6">
    <source>
        <dbReference type="ARBA" id="ARBA00023096"/>
    </source>
</evidence>
<dbReference type="Gene3D" id="3.40.718.10">
    <property type="entry name" value="Isopropylmalate Dehydrogenase"/>
    <property type="match status" value="1"/>
</dbReference>
<evidence type="ECO:0000256" key="5">
    <source>
        <dbReference type="ARBA" id="ARBA00023027"/>
    </source>
</evidence>
<dbReference type="PANTHER" id="PTHR30004:SF6">
    <property type="entry name" value="D-THREONATE 4-PHOSPHATE DEHYDROGENASE"/>
    <property type="match status" value="1"/>
</dbReference>
<organism evidence="8 9">
    <name type="scientific">Sandaracinobacteroides saxicola</name>
    <dbReference type="NCBI Taxonomy" id="2759707"/>
    <lineage>
        <taxon>Bacteria</taxon>
        <taxon>Pseudomonadati</taxon>
        <taxon>Pseudomonadota</taxon>
        <taxon>Alphaproteobacteria</taxon>
        <taxon>Sphingomonadales</taxon>
        <taxon>Sphingosinicellaceae</taxon>
        <taxon>Sandaracinobacteroides</taxon>
    </lineage>
</organism>
<keyword evidence="7" id="KW-0862">Zinc</keyword>
<feature type="binding site" evidence="7">
    <location>
        <position position="164"/>
    </location>
    <ligand>
        <name>a divalent metal cation</name>
        <dbReference type="ChEBI" id="CHEBI:60240"/>
        <note>ligand shared between dimeric partners</note>
    </ligand>
</feature>
<gene>
    <name evidence="7 8" type="primary">pdxA</name>
    <name evidence="8" type="ORF">H3309_03545</name>
</gene>
<feature type="binding site" evidence="7">
    <location>
        <position position="133"/>
    </location>
    <ligand>
        <name>substrate</name>
    </ligand>
</feature>
<dbReference type="GO" id="GO:0050570">
    <property type="term" value="F:4-hydroxythreonine-4-phosphate dehydrogenase activity"/>
    <property type="evidence" value="ECO:0007669"/>
    <property type="project" value="UniProtKB-UniRule"/>
</dbReference>
<dbReference type="InterPro" id="IPR037510">
    <property type="entry name" value="PdxA"/>
</dbReference>